<feature type="domain" description="Putative plant transposon protein" evidence="1">
    <location>
        <begin position="98"/>
        <end position="280"/>
    </location>
</feature>
<reference evidence="3" key="1">
    <citation type="submission" date="2025-08" db="UniProtKB">
        <authorList>
            <consortium name="RefSeq"/>
        </authorList>
    </citation>
    <scope>IDENTIFICATION</scope>
</reference>
<dbReference type="Proteomes" id="UP000515124">
    <property type="component" value="Unplaced"/>
</dbReference>
<dbReference type="KEGG" id="pavi:110773232"/>
<sequence>MFIISKGFAVISATKNLQLPFIEDIFASGRTRFLEWVVSENQMSRARKSTRGGASSSRNAPHSEEAILTTTVVTERNLDLSPSIQTAGLIQVQHLLRDRNLLPLARIYKKYNESFVREFYAAFPREESGDNEDVPIKVRGKNFELSTSIIFEVLHIPEKDTNNWKQYLGRDFDMQSAAETLFYADPAAFASQTKKTVLIQGKLTPYFAILWSFVRHNIYPSGQRSEIPIVGVKILKVLHEGTFSLPIVDIIFERLKACARKKSIIYYPCLVSMICERSGVRARSNDIYMLSPWVPFRTLLCPRVSLRGAMHLHLHLHLLQCHPVCHHHHHMGRPQHSHSHLLPLSTLLLGSPLSKPFGTCRCFSTSRCTTTTSRCSI</sequence>
<dbReference type="GeneID" id="110773232"/>
<evidence type="ECO:0000259" key="1">
    <source>
        <dbReference type="Pfam" id="PF20167"/>
    </source>
</evidence>
<accession>A0A6P5U272</accession>
<proteinExistence type="predicted"/>
<protein>
    <submittedName>
        <fullName evidence="3">Uncharacterized protein LOC110773232</fullName>
    </submittedName>
</protein>
<dbReference type="RefSeq" id="XP_021833426.1">
    <property type="nucleotide sequence ID" value="XM_021977734.1"/>
</dbReference>
<organism evidence="2 3">
    <name type="scientific">Prunus avium</name>
    <name type="common">Cherry</name>
    <name type="synonym">Cerasus avium</name>
    <dbReference type="NCBI Taxonomy" id="42229"/>
    <lineage>
        <taxon>Eukaryota</taxon>
        <taxon>Viridiplantae</taxon>
        <taxon>Streptophyta</taxon>
        <taxon>Embryophyta</taxon>
        <taxon>Tracheophyta</taxon>
        <taxon>Spermatophyta</taxon>
        <taxon>Magnoliopsida</taxon>
        <taxon>eudicotyledons</taxon>
        <taxon>Gunneridae</taxon>
        <taxon>Pentapetalae</taxon>
        <taxon>rosids</taxon>
        <taxon>fabids</taxon>
        <taxon>Rosales</taxon>
        <taxon>Rosaceae</taxon>
        <taxon>Amygdaloideae</taxon>
        <taxon>Amygdaleae</taxon>
        <taxon>Prunus</taxon>
    </lineage>
</organism>
<dbReference type="InterPro" id="IPR046796">
    <property type="entry name" value="Transposase_32_dom"/>
</dbReference>
<evidence type="ECO:0000313" key="2">
    <source>
        <dbReference type="Proteomes" id="UP000515124"/>
    </source>
</evidence>
<dbReference type="AlphaFoldDB" id="A0A6P5U272"/>
<keyword evidence="2" id="KW-1185">Reference proteome</keyword>
<evidence type="ECO:0000313" key="3">
    <source>
        <dbReference type="RefSeq" id="XP_021833426.1"/>
    </source>
</evidence>
<gene>
    <name evidence="3" type="primary">LOC110773232</name>
</gene>
<dbReference type="Gramene" id="Pav_sc0002776.1_g020.1.mk:mrna">
    <property type="protein sequence ID" value="Pav_sc0002776.1_g020.1.mk:mrna"/>
    <property type="gene ID" value="Pav_sc0002776.1_g020.1.mk"/>
</dbReference>
<dbReference type="Pfam" id="PF20167">
    <property type="entry name" value="Transposase_32"/>
    <property type="match status" value="1"/>
</dbReference>
<name>A0A6P5U272_PRUAV</name>